<evidence type="ECO:0000256" key="11">
    <source>
        <dbReference type="SAM" id="Phobius"/>
    </source>
</evidence>
<dbReference type="GO" id="GO:0017040">
    <property type="term" value="F:N-acylsphingosine amidohydrolase activity"/>
    <property type="evidence" value="ECO:0007669"/>
    <property type="project" value="UniProtKB-EC"/>
</dbReference>
<gene>
    <name evidence="13" type="primary">W02F12.2</name>
    <name evidence="13" type="ORF">Tcan_12689</name>
</gene>
<dbReference type="EC" id="3.5.1.23" evidence="3"/>
<evidence type="ECO:0000256" key="2">
    <source>
        <dbReference type="ARBA" id="ARBA00009780"/>
    </source>
</evidence>
<dbReference type="OrthoDB" id="187171at2759"/>
<evidence type="ECO:0000256" key="10">
    <source>
        <dbReference type="SAM" id="MobiDB-lite"/>
    </source>
</evidence>
<comment type="cofactor">
    <cofactor evidence="9">
        <name>Zn(2+)</name>
        <dbReference type="ChEBI" id="CHEBI:29105"/>
    </cofactor>
</comment>
<feature type="binding site" evidence="9">
    <location>
        <position position="97"/>
    </location>
    <ligand>
        <name>Zn(2+)</name>
        <dbReference type="ChEBI" id="CHEBI:29105"/>
        <note>catalytic</note>
    </ligand>
</feature>
<evidence type="ECO:0000256" key="7">
    <source>
        <dbReference type="ARBA" id="ARBA00022989"/>
    </source>
</evidence>
<comment type="subcellular location">
    <subcellularLocation>
        <location evidence="1">Membrane</location>
        <topology evidence="1">Multi-pass membrane protein</topology>
    </subcellularLocation>
</comment>
<dbReference type="AlphaFoldDB" id="A0A0B2V2V7"/>
<evidence type="ECO:0000256" key="3">
    <source>
        <dbReference type="ARBA" id="ARBA00011891"/>
    </source>
</evidence>
<dbReference type="InterPro" id="IPR002486">
    <property type="entry name" value="Col_cuticle_N"/>
</dbReference>
<comment type="similarity">
    <text evidence="2">Belongs to the alkaline ceramidase family.</text>
</comment>
<evidence type="ECO:0000313" key="13">
    <source>
        <dbReference type="EMBL" id="KHN75804.1"/>
    </source>
</evidence>
<dbReference type="Pfam" id="PF05875">
    <property type="entry name" value="Ceramidase"/>
    <property type="match status" value="1"/>
</dbReference>
<sequence length="615" mass="67369">MRYTRANTVSSINVIRPLLPLCPTGNCFSSLPPLHQPSSIYCHLFVDHLVEVTNLPIIVLPLVNVFLLRRYIEEVNWLITLPHLLLTFNGIASTYYHATLNLFGQLVDELSLLWLLNTCVVAYLPVMKWFPEKYKEHVSRFRWATVAMTAFISAFCFIKPSLNAFALMSWTIPGAAVIYYEGINAEVPEAASSPWKIFVLWTAATACWFSDRLLCDFWLYLGTPYLHAAFHLLSSVAAYNVFVMFSLLDIHRRRDTHTFSVIIKHFPYEGLFGLPYITLIEKRGNFPTSSILRNRGNFESLLFGTNKRYQAMVFDDRYEMEELKESEYQRQMRRVAFFAIVVSTAAVITSVITLPMLYSFVANLQSHLIAETDFCKLRSRDIWTEISVLNHEQVLYTRSKREYGGYGGYPVLNSEPGGLCCPCQQGPVGPPGPAGDDGEPGTDGRNGLDGANGKDGQILESSTKHEPCIVCPPGPPGTHGPPGRKGPQGPKGEKGEDGKDGKPGPQGIAGPQGPMGLMGKQGTVGPKGEPGRLIDRFAGPPGPRGRYGSPGLPGRRGEPGKDGISLPGPPGPPGDDGKPGPQGAPGSKGPPGLQGERGEDGDCDHCPEPRTPPGY</sequence>
<keyword evidence="5" id="KW-0677">Repeat</keyword>
<feature type="transmembrane region" description="Helical" evidence="11">
    <location>
        <begin position="143"/>
        <end position="162"/>
    </location>
</feature>
<dbReference type="Pfam" id="PF01484">
    <property type="entry name" value="Col_cuticle_N"/>
    <property type="match status" value="1"/>
</dbReference>
<keyword evidence="4 11" id="KW-0812">Transmembrane</keyword>
<evidence type="ECO:0000256" key="8">
    <source>
        <dbReference type="ARBA" id="ARBA00023136"/>
    </source>
</evidence>
<organism evidence="13 14">
    <name type="scientific">Toxocara canis</name>
    <name type="common">Canine roundworm</name>
    <dbReference type="NCBI Taxonomy" id="6265"/>
    <lineage>
        <taxon>Eukaryota</taxon>
        <taxon>Metazoa</taxon>
        <taxon>Ecdysozoa</taxon>
        <taxon>Nematoda</taxon>
        <taxon>Chromadorea</taxon>
        <taxon>Rhabditida</taxon>
        <taxon>Spirurina</taxon>
        <taxon>Ascaridomorpha</taxon>
        <taxon>Ascaridoidea</taxon>
        <taxon>Toxocaridae</taxon>
        <taxon>Toxocara</taxon>
    </lineage>
</organism>
<feature type="compositionally biased region" description="Basic and acidic residues" evidence="10">
    <location>
        <begin position="596"/>
        <end position="608"/>
    </location>
</feature>
<accession>A0A0B2V2V7</accession>
<feature type="binding site" evidence="9">
    <location>
        <position position="227"/>
    </location>
    <ligand>
        <name>Zn(2+)</name>
        <dbReference type="ChEBI" id="CHEBI:29105"/>
        <note>catalytic</note>
    </ligand>
</feature>
<feature type="compositionally biased region" description="Low complexity" evidence="10">
    <location>
        <begin position="503"/>
        <end position="515"/>
    </location>
</feature>
<comment type="caution">
    <text evidence="13">The sequence shown here is derived from an EMBL/GenBank/DDBJ whole genome shotgun (WGS) entry which is preliminary data.</text>
</comment>
<feature type="transmembrane region" description="Helical" evidence="11">
    <location>
        <begin position="110"/>
        <end position="131"/>
    </location>
</feature>
<dbReference type="Pfam" id="PF01391">
    <property type="entry name" value="Collagen"/>
    <property type="match status" value="2"/>
</dbReference>
<feature type="transmembrane region" description="Helical" evidence="11">
    <location>
        <begin position="335"/>
        <end position="358"/>
    </location>
</feature>
<dbReference type="Proteomes" id="UP000031036">
    <property type="component" value="Unassembled WGS sequence"/>
</dbReference>
<dbReference type="GO" id="GO:0046872">
    <property type="term" value="F:metal ion binding"/>
    <property type="evidence" value="ECO:0007669"/>
    <property type="project" value="UniProtKB-KW"/>
</dbReference>
<keyword evidence="6" id="KW-0378">Hydrolase</keyword>
<dbReference type="PANTHER" id="PTHR46139">
    <property type="entry name" value="ALKALINE CERAMIDASE"/>
    <property type="match status" value="1"/>
</dbReference>
<dbReference type="GO" id="GO:0042302">
    <property type="term" value="F:structural constituent of cuticle"/>
    <property type="evidence" value="ECO:0007669"/>
    <property type="project" value="InterPro"/>
</dbReference>
<dbReference type="PANTHER" id="PTHR46139:SF3">
    <property type="entry name" value="ALKALINE CERAMIDASE"/>
    <property type="match status" value="1"/>
</dbReference>
<keyword evidence="14" id="KW-1185">Reference proteome</keyword>
<evidence type="ECO:0000259" key="12">
    <source>
        <dbReference type="SMART" id="SM01088"/>
    </source>
</evidence>
<feature type="domain" description="Nematode cuticle collagen N-terminal" evidence="12">
    <location>
        <begin position="334"/>
        <end position="386"/>
    </location>
</feature>
<dbReference type="InterPro" id="IPR008901">
    <property type="entry name" value="ACER"/>
</dbReference>
<protein>
    <recommendedName>
        <fullName evidence="3">ceramidase</fullName>
        <ecNumber evidence="3">3.5.1.23</ecNumber>
    </recommendedName>
</protein>
<feature type="region of interest" description="Disordered" evidence="10">
    <location>
        <begin position="428"/>
        <end position="615"/>
    </location>
</feature>
<keyword evidence="8 11" id="KW-0472">Membrane</keyword>
<dbReference type="InterPro" id="IPR008160">
    <property type="entry name" value="Collagen"/>
</dbReference>
<feature type="transmembrane region" description="Helical" evidence="11">
    <location>
        <begin position="228"/>
        <end position="248"/>
    </location>
</feature>
<dbReference type="GO" id="GO:0016020">
    <property type="term" value="C:membrane"/>
    <property type="evidence" value="ECO:0007669"/>
    <property type="project" value="UniProtKB-SubCell"/>
</dbReference>
<reference evidence="13 14" key="1">
    <citation type="submission" date="2014-11" db="EMBL/GenBank/DDBJ databases">
        <title>Genetic blueprint of the zoonotic pathogen Toxocara canis.</title>
        <authorList>
            <person name="Zhu X.-Q."/>
            <person name="Korhonen P.K."/>
            <person name="Cai H."/>
            <person name="Young N.D."/>
            <person name="Nejsum P."/>
            <person name="von Samson-Himmelstjerna G."/>
            <person name="Boag P.R."/>
            <person name="Tan P."/>
            <person name="Li Q."/>
            <person name="Min J."/>
            <person name="Yang Y."/>
            <person name="Wang X."/>
            <person name="Fang X."/>
            <person name="Hall R.S."/>
            <person name="Hofmann A."/>
            <person name="Sternberg P.W."/>
            <person name="Jex A.R."/>
            <person name="Gasser R.B."/>
        </authorList>
    </citation>
    <scope>NUCLEOTIDE SEQUENCE [LARGE SCALE GENOMIC DNA]</scope>
    <source>
        <strain evidence="13">PN_DK_2014</strain>
    </source>
</reference>
<feature type="transmembrane region" description="Helical" evidence="11">
    <location>
        <begin position="75"/>
        <end position="98"/>
    </location>
</feature>
<evidence type="ECO:0000256" key="5">
    <source>
        <dbReference type="ARBA" id="ARBA00022737"/>
    </source>
</evidence>
<dbReference type="EMBL" id="JPKZ01002623">
    <property type="protein sequence ID" value="KHN75804.1"/>
    <property type="molecule type" value="Genomic_DNA"/>
</dbReference>
<proteinExistence type="inferred from homology"/>
<evidence type="ECO:0000313" key="14">
    <source>
        <dbReference type="Proteomes" id="UP000031036"/>
    </source>
</evidence>
<evidence type="ECO:0000256" key="4">
    <source>
        <dbReference type="ARBA" id="ARBA00022692"/>
    </source>
</evidence>
<dbReference type="GO" id="GO:0046514">
    <property type="term" value="P:ceramide catabolic process"/>
    <property type="evidence" value="ECO:0007669"/>
    <property type="project" value="TreeGrafter"/>
</dbReference>
<evidence type="ECO:0000256" key="6">
    <source>
        <dbReference type="ARBA" id="ARBA00022801"/>
    </source>
</evidence>
<feature type="compositionally biased region" description="Pro residues" evidence="10">
    <location>
        <begin position="470"/>
        <end position="479"/>
    </location>
</feature>
<feature type="compositionally biased region" description="Low complexity" evidence="10">
    <location>
        <begin position="544"/>
        <end position="553"/>
    </location>
</feature>
<feature type="transmembrane region" description="Helical" evidence="11">
    <location>
        <begin position="48"/>
        <end position="68"/>
    </location>
</feature>
<feature type="compositionally biased region" description="Basic and acidic residues" evidence="10">
    <location>
        <begin position="491"/>
        <end position="502"/>
    </location>
</feature>
<evidence type="ECO:0000256" key="1">
    <source>
        <dbReference type="ARBA" id="ARBA00004141"/>
    </source>
</evidence>
<name>A0A0B2V2V7_TOXCA</name>
<dbReference type="SMART" id="SM01088">
    <property type="entry name" value="Col_cuticle_N"/>
    <property type="match status" value="1"/>
</dbReference>
<keyword evidence="9" id="KW-0862">Zinc</keyword>
<keyword evidence="9" id="KW-0479">Metal-binding</keyword>
<evidence type="ECO:0000256" key="9">
    <source>
        <dbReference type="PIRSR" id="PIRSR608901-2"/>
    </source>
</evidence>
<dbReference type="STRING" id="6265.A0A0B2V2V7"/>
<keyword evidence="7 11" id="KW-1133">Transmembrane helix</keyword>
<feature type="binding site" evidence="9">
    <location>
        <position position="231"/>
    </location>
    <ligand>
        <name>Zn(2+)</name>
        <dbReference type="ChEBI" id="CHEBI:29105"/>
        <note>catalytic</note>
    </ligand>
</feature>